<dbReference type="CDD" id="cd02142">
    <property type="entry name" value="McbC_SagB-like_oxidoreductase"/>
    <property type="match status" value="1"/>
</dbReference>
<dbReference type="PANTHER" id="PTHR43745:SF2">
    <property type="entry name" value="NITROREDUCTASE MJ1384-RELATED"/>
    <property type="match status" value="1"/>
</dbReference>
<organism evidence="2 3">
    <name type="scientific">Candidatus Collierbacteria bacterium RIFCSPHIGHO2_02_FULL_49_10</name>
    <dbReference type="NCBI Taxonomy" id="1817723"/>
    <lineage>
        <taxon>Bacteria</taxon>
        <taxon>Candidatus Collieribacteriota</taxon>
    </lineage>
</organism>
<accession>A0A1F5EVP6</accession>
<dbReference type="InterPro" id="IPR029479">
    <property type="entry name" value="Nitroreductase"/>
</dbReference>
<dbReference type="Pfam" id="PF00881">
    <property type="entry name" value="Nitroreductase"/>
    <property type="match status" value="1"/>
</dbReference>
<dbReference type="NCBIfam" id="TIGR03605">
    <property type="entry name" value="antibiot_sagB"/>
    <property type="match status" value="1"/>
</dbReference>
<dbReference type="Proteomes" id="UP000177390">
    <property type="component" value="Unassembled WGS sequence"/>
</dbReference>
<dbReference type="EMBL" id="MFAH01000025">
    <property type="protein sequence ID" value="OGD71479.1"/>
    <property type="molecule type" value="Genomic_DNA"/>
</dbReference>
<sequence length="259" mass="28220">MPKKSAKSVVKPGRLVPLLAIALILSLSIFAYIKWLSGQTPVKTEEKMESKLISIAPPIALPKPSLTSRTSVEAAMQARRSRRDFTSDSLNLKQVGQMLWAAQGVTADWGGRTTPSAKSAYPLTVYFVANRVIDLNPGVYQYLPGEREAKHQIQLIKQGDVHEALGAAIVQNAASNPPALFIIAGDMEKMAKAFDNKRMDNNVYIEVGHAAENMYLQAEALGLGMVTMAGFDGNKVREVLSIPEKDTIIYAIPFGIPKP</sequence>
<evidence type="ECO:0000259" key="1">
    <source>
        <dbReference type="Pfam" id="PF00881"/>
    </source>
</evidence>
<proteinExistence type="predicted"/>
<protein>
    <recommendedName>
        <fullName evidence="1">Nitroreductase domain-containing protein</fullName>
    </recommendedName>
</protein>
<dbReference type="PANTHER" id="PTHR43745">
    <property type="entry name" value="NITROREDUCTASE MJ1384-RELATED"/>
    <property type="match status" value="1"/>
</dbReference>
<dbReference type="InterPro" id="IPR020051">
    <property type="entry name" value="SagB-type_dehydrogenase"/>
</dbReference>
<name>A0A1F5EVP6_9BACT</name>
<dbReference type="Gene3D" id="3.40.109.10">
    <property type="entry name" value="NADH Oxidase"/>
    <property type="match status" value="1"/>
</dbReference>
<dbReference type="AlphaFoldDB" id="A0A1F5EVP6"/>
<feature type="domain" description="Nitroreductase" evidence="1">
    <location>
        <begin position="78"/>
        <end position="255"/>
    </location>
</feature>
<comment type="caution">
    <text evidence="2">The sequence shown here is derived from an EMBL/GenBank/DDBJ whole genome shotgun (WGS) entry which is preliminary data.</text>
</comment>
<dbReference type="GO" id="GO:0016491">
    <property type="term" value="F:oxidoreductase activity"/>
    <property type="evidence" value="ECO:0007669"/>
    <property type="project" value="InterPro"/>
</dbReference>
<dbReference type="SUPFAM" id="SSF55469">
    <property type="entry name" value="FMN-dependent nitroreductase-like"/>
    <property type="match status" value="1"/>
</dbReference>
<dbReference type="InterPro" id="IPR000415">
    <property type="entry name" value="Nitroreductase-like"/>
</dbReference>
<gene>
    <name evidence="2" type="ORF">A3D09_02595</name>
</gene>
<evidence type="ECO:0000313" key="2">
    <source>
        <dbReference type="EMBL" id="OGD71479.1"/>
    </source>
</evidence>
<dbReference type="InterPro" id="IPR052544">
    <property type="entry name" value="Bacteriocin_Proc_Enz"/>
</dbReference>
<evidence type="ECO:0000313" key="3">
    <source>
        <dbReference type="Proteomes" id="UP000177390"/>
    </source>
</evidence>
<reference evidence="2 3" key="1">
    <citation type="journal article" date="2016" name="Nat. Commun.">
        <title>Thousands of microbial genomes shed light on interconnected biogeochemical processes in an aquifer system.</title>
        <authorList>
            <person name="Anantharaman K."/>
            <person name="Brown C.T."/>
            <person name="Hug L.A."/>
            <person name="Sharon I."/>
            <person name="Castelle C.J."/>
            <person name="Probst A.J."/>
            <person name="Thomas B.C."/>
            <person name="Singh A."/>
            <person name="Wilkins M.J."/>
            <person name="Karaoz U."/>
            <person name="Brodie E.L."/>
            <person name="Williams K.H."/>
            <person name="Hubbard S.S."/>
            <person name="Banfield J.F."/>
        </authorList>
    </citation>
    <scope>NUCLEOTIDE SEQUENCE [LARGE SCALE GENOMIC DNA]</scope>
</reference>